<reference evidence="2 3" key="1">
    <citation type="submission" date="2019-02" db="EMBL/GenBank/DDBJ databases">
        <title>Prokaryotic population dynamics and viral predation in marine succession experiment using metagenomics: the confinement effect.</title>
        <authorList>
            <person name="Haro-Moreno J.M."/>
            <person name="Rodriguez-Valera F."/>
            <person name="Lopez-Perez M."/>
        </authorList>
    </citation>
    <scope>NUCLEOTIDE SEQUENCE [LARGE SCALE GENOMIC DNA]</scope>
    <source>
        <strain evidence="2">MED-G162</strain>
    </source>
</reference>
<dbReference type="PANTHER" id="PTHR43596:SF1">
    <property type="entry name" value="ADP,ATP CARRIER PROTEIN"/>
    <property type="match status" value="1"/>
</dbReference>
<keyword evidence="1" id="KW-0812">Transmembrane</keyword>
<protein>
    <recommendedName>
        <fullName evidence="4">MFS transporter</fullName>
    </recommendedName>
</protein>
<dbReference type="InterPro" id="IPR036259">
    <property type="entry name" value="MFS_trans_sf"/>
</dbReference>
<feature type="transmembrane region" description="Helical" evidence="1">
    <location>
        <begin position="216"/>
        <end position="236"/>
    </location>
</feature>
<comment type="caution">
    <text evidence="2">The sequence shown here is derived from an EMBL/GenBank/DDBJ whole genome shotgun (WGS) entry which is preliminary data.</text>
</comment>
<dbReference type="Proteomes" id="UP000319384">
    <property type="component" value="Unassembled WGS sequence"/>
</dbReference>
<dbReference type="AlphaFoldDB" id="A0A520N2A6"/>
<feature type="transmembrane region" description="Helical" evidence="1">
    <location>
        <begin position="32"/>
        <end position="50"/>
    </location>
</feature>
<gene>
    <name evidence="2" type="ORF">EVA95_00095</name>
</gene>
<keyword evidence="1" id="KW-0472">Membrane</keyword>
<dbReference type="SUPFAM" id="SSF103473">
    <property type="entry name" value="MFS general substrate transporter"/>
    <property type="match status" value="1"/>
</dbReference>
<dbReference type="Gene3D" id="1.20.1250.20">
    <property type="entry name" value="MFS general substrate transporter like domains"/>
    <property type="match status" value="1"/>
</dbReference>
<evidence type="ECO:0000313" key="3">
    <source>
        <dbReference type="Proteomes" id="UP000319384"/>
    </source>
</evidence>
<dbReference type="PANTHER" id="PTHR43596">
    <property type="entry name" value="ADP,ATP CARRIER PROTEIN"/>
    <property type="match status" value="1"/>
</dbReference>
<feature type="transmembrane region" description="Helical" evidence="1">
    <location>
        <begin position="96"/>
        <end position="119"/>
    </location>
</feature>
<keyword evidence="1" id="KW-1133">Transmembrane helix</keyword>
<feature type="transmembrane region" description="Helical" evidence="1">
    <location>
        <begin position="160"/>
        <end position="180"/>
    </location>
</feature>
<evidence type="ECO:0000313" key="2">
    <source>
        <dbReference type="EMBL" id="RZO27566.1"/>
    </source>
</evidence>
<sequence>MLASLLFFFVLSSWYILRPVRNEMAVANVNELPYLLAAGAIAMLMVNPLYSWIASKSNLKNIIISCYSFLILNLIFFLFSWKFLGLSDSIWLGRIFYIWCNVYSFFIVSIFWVLIINLYRDSKKRAFYGVIMAGGSLGALFGSEISKRFANSFNELGLELFSLSAASFLFLAMLLAIYMVSTAQKNNILEIESIGGGSLDAIKNTLKINEIRNIGMYVWIWTALMTIQWITAINIVEEWSQNSEQRLKFFATIEQVISPLTLIVQLFFTNLIIKRFGIKNIMFLYGILFCLAYFLYGLAPSIISVGIVTIILRVFEYGINKPTRETIFSTLKKNDRYKSTVFIDTFISRFGDLSGSTFIAMGKLTSIASTTFPLVAIPIAGYLSFLGLRISKKIRTKDL</sequence>
<feature type="transmembrane region" description="Helical" evidence="1">
    <location>
        <begin position="126"/>
        <end position="145"/>
    </location>
</feature>
<evidence type="ECO:0008006" key="4">
    <source>
        <dbReference type="Google" id="ProtNLM"/>
    </source>
</evidence>
<feature type="transmembrane region" description="Helical" evidence="1">
    <location>
        <begin position="256"/>
        <end position="273"/>
    </location>
</feature>
<evidence type="ECO:0000256" key="1">
    <source>
        <dbReference type="SAM" id="Phobius"/>
    </source>
</evidence>
<feature type="transmembrane region" description="Helical" evidence="1">
    <location>
        <begin position="367"/>
        <end position="388"/>
    </location>
</feature>
<feature type="transmembrane region" description="Helical" evidence="1">
    <location>
        <begin position="62"/>
        <end position="84"/>
    </location>
</feature>
<accession>A0A520N2A6</accession>
<proteinExistence type="predicted"/>
<dbReference type="EMBL" id="SHBH01000001">
    <property type="protein sequence ID" value="RZO27566.1"/>
    <property type="molecule type" value="Genomic_DNA"/>
</dbReference>
<organism evidence="2 3">
    <name type="scientific">SAR86 cluster bacterium</name>
    <dbReference type="NCBI Taxonomy" id="2030880"/>
    <lineage>
        <taxon>Bacteria</taxon>
        <taxon>Pseudomonadati</taxon>
        <taxon>Pseudomonadota</taxon>
        <taxon>Gammaproteobacteria</taxon>
        <taxon>SAR86 cluster</taxon>
    </lineage>
</organism>
<name>A0A520N2A6_9GAMM</name>